<proteinExistence type="predicted"/>
<reference evidence="1 2" key="1">
    <citation type="submission" date="2021-06" db="EMBL/GenBank/DDBJ databases">
        <authorList>
            <person name="Palmer J.M."/>
        </authorList>
    </citation>
    <scope>NUCLEOTIDE SEQUENCE [LARGE SCALE GENOMIC DNA]</scope>
    <source>
        <strain evidence="1 2">GA_2019</strain>
        <tissue evidence="1">Muscle</tissue>
    </source>
</reference>
<evidence type="ECO:0000313" key="1">
    <source>
        <dbReference type="EMBL" id="MEQ2189740.1"/>
    </source>
</evidence>
<gene>
    <name evidence="1" type="ORF">GOODEAATRI_028408</name>
</gene>
<dbReference type="Proteomes" id="UP001476798">
    <property type="component" value="Unassembled WGS sequence"/>
</dbReference>
<name>A0ABV0Q1S9_9TELE</name>
<protein>
    <submittedName>
        <fullName evidence="1">Uncharacterized protein</fullName>
    </submittedName>
</protein>
<dbReference type="EMBL" id="JAHRIO010093892">
    <property type="protein sequence ID" value="MEQ2189740.1"/>
    <property type="molecule type" value="Genomic_DNA"/>
</dbReference>
<evidence type="ECO:0000313" key="2">
    <source>
        <dbReference type="Proteomes" id="UP001476798"/>
    </source>
</evidence>
<sequence>MFNIKEYKETLATSLTLHNTTWCQKTSEDGEVPTSKAFDFSWPEQWPEWRQRFQRYRVATKLNLEDGAIQGYLTKRCPRTAMGLIKHMEEIRASTQIGDSCPNDIGRLKIKPIKITLRQFPIV</sequence>
<keyword evidence="2" id="KW-1185">Reference proteome</keyword>
<comment type="caution">
    <text evidence="1">The sequence shown here is derived from an EMBL/GenBank/DDBJ whole genome shotgun (WGS) entry which is preliminary data.</text>
</comment>
<accession>A0ABV0Q1S9</accession>
<organism evidence="1 2">
    <name type="scientific">Goodea atripinnis</name>
    <dbReference type="NCBI Taxonomy" id="208336"/>
    <lineage>
        <taxon>Eukaryota</taxon>
        <taxon>Metazoa</taxon>
        <taxon>Chordata</taxon>
        <taxon>Craniata</taxon>
        <taxon>Vertebrata</taxon>
        <taxon>Euteleostomi</taxon>
        <taxon>Actinopterygii</taxon>
        <taxon>Neopterygii</taxon>
        <taxon>Teleostei</taxon>
        <taxon>Neoteleostei</taxon>
        <taxon>Acanthomorphata</taxon>
        <taxon>Ovalentaria</taxon>
        <taxon>Atherinomorphae</taxon>
        <taxon>Cyprinodontiformes</taxon>
        <taxon>Goodeidae</taxon>
        <taxon>Goodea</taxon>
    </lineage>
</organism>